<dbReference type="RefSeq" id="WP_125973461.1">
    <property type="nucleotide sequence ID" value="NZ_BAAADY010000002.1"/>
</dbReference>
<dbReference type="SUPFAM" id="SSF47598">
    <property type="entry name" value="Ribbon-helix-helix"/>
    <property type="match status" value="1"/>
</dbReference>
<protein>
    <submittedName>
        <fullName evidence="1">Putative DNA-binding protein</fullName>
    </submittedName>
</protein>
<dbReference type="GO" id="GO:0006355">
    <property type="term" value="P:regulation of DNA-templated transcription"/>
    <property type="evidence" value="ECO:0007669"/>
    <property type="project" value="InterPro"/>
</dbReference>
<dbReference type="EMBL" id="JAATJB010000003">
    <property type="protein sequence ID" value="NJB96979.1"/>
    <property type="molecule type" value="Genomic_DNA"/>
</dbReference>
<name>A0A7X6BBF6_9SPHN</name>
<dbReference type="AlphaFoldDB" id="A0A7X6BBF6"/>
<dbReference type="InterPro" id="IPR010985">
    <property type="entry name" value="Ribbon_hlx_hlx"/>
</dbReference>
<evidence type="ECO:0000313" key="2">
    <source>
        <dbReference type="Proteomes" id="UP000531251"/>
    </source>
</evidence>
<comment type="caution">
    <text evidence="1">The sequence shown here is derived from an EMBL/GenBank/DDBJ whole genome shotgun (WGS) entry which is preliminary data.</text>
</comment>
<sequence length="106" mass="11333">MNKPIASLSAGLLARKGFARKPVLTLSDGDAMAAQLARTARATKDKAAFTLRLDADRRLRLRLAAVVTGRSAQQLVTEAIDTMLADMVELEPLARRIGATEGQDTA</sequence>
<keyword evidence="1" id="KW-0238">DNA-binding</keyword>
<keyword evidence="2" id="KW-1185">Reference proteome</keyword>
<gene>
    <name evidence="1" type="ORF">GGR89_001285</name>
</gene>
<accession>A0A7X6BBF6</accession>
<dbReference type="GO" id="GO:0003677">
    <property type="term" value="F:DNA binding"/>
    <property type="evidence" value="ECO:0007669"/>
    <property type="project" value="UniProtKB-KW"/>
</dbReference>
<dbReference type="Proteomes" id="UP000531251">
    <property type="component" value="Unassembled WGS sequence"/>
</dbReference>
<organism evidence="1 2">
    <name type="scientific">Sphingomonas trueperi</name>
    <dbReference type="NCBI Taxonomy" id="53317"/>
    <lineage>
        <taxon>Bacteria</taxon>
        <taxon>Pseudomonadati</taxon>
        <taxon>Pseudomonadota</taxon>
        <taxon>Alphaproteobacteria</taxon>
        <taxon>Sphingomonadales</taxon>
        <taxon>Sphingomonadaceae</taxon>
        <taxon>Sphingomonas</taxon>
    </lineage>
</organism>
<evidence type="ECO:0000313" key="1">
    <source>
        <dbReference type="EMBL" id="NJB96979.1"/>
    </source>
</evidence>
<proteinExistence type="predicted"/>
<reference evidence="1 2" key="1">
    <citation type="submission" date="2020-03" db="EMBL/GenBank/DDBJ databases">
        <title>Genomic Encyclopedia of Type Strains, Phase IV (KMG-IV): sequencing the most valuable type-strain genomes for metagenomic binning, comparative biology and taxonomic classification.</title>
        <authorList>
            <person name="Goeker M."/>
        </authorList>
    </citation>
    <scope>NUCLEOTIDE SEQUENCE [LARGE SCALE GENOMIC DNA]</scope>
    <source>
        <strain evidence="1 2">DSM 7225</strain>
    </source>
</reference>